<organism evidence="1 2">
    <name type="scientific">Deinococcus humi</name>
    <dbReference type="NCBI Taxonomy" id="662880"/>
    <lineage>
        <taxon>Bacteria</taxon>
        <taxon>Thermotogati</taxon>
        <taxon>Deinococcota</taxon>
        <taxon>Deinococci</taxon>
        <taxon>Deinococcales</taxon>
        <taxon>Deinococcaceae</taxon>
        <taxon>Deinococcus</taxon>
    </lineage>
</organism>
<keyword evidence="2" id="KW-1185">Reference proteome</keyword>
<dbReference type="RefSeq" id="WP_184133490.1">
    <property type="nucleotide sequence ID" value="NZ_JACHFL010000007.1"/>
</dbReference>
<sequence length="127" mass="13564">MTLGNDTDIRLAGLADRLYAEARALLRAGGVKYSEEQVCRQASAELTLSVSVVPGGGGLGSETRVSARVDDESADGPNTWLSSSVLRWSAVKYGSARLREPEVTARLSGDTRTLLGQLVNDWKAANR</sequence>
<dbReference type="Proteomes" id="UP000552709">
    <property type="component" value="Unassembled WGS sequence"/>
</dbReference>
<reference evidence="1 2" key="1">
    <citation type="submission" date="2020-08" db="EMBL/GenBank/DDBJ databases">
        <title>Genomic Encyclopedia of Type Strains, Phase IV (KMG-IV): sequencing the most valuable type-strain genomes for metagenomic binning, comparative biology and taxonomic classification.</title>
        <authorList>
            <person name="Goeker M."/>
        </authorList>
    </citation>
    <scope>NUCLEOTIDE SEQUENCE [LARGE SCALE GENOMIC DNA]</scope>
    <source>
        <strain evidence="1 2">DSM 27939</strain>
    </source>
</reference>
<gene>
    <name evidence="1" type="ORF">HNQ08_002973</name>
</gene>
<dbReference type="AlphaFoldDB" id="A0A7W8JY41"/>
<protein>
    <submittedName>
        <fullName evidence="1">Uncharacterized protein</fullName>
    </submittedName>
</protein>
<proteinExistence type="predicted"/>
<evidence type="ECO:0000313" key="1">
    <source>
        <dbReference type="EMBL" id="MBB5363866.1"/>
    </source>
</evidence>
<dbReference type="EMBL" id="JACHFL010000007">
    <property type="protein sequence ID" value="MBB5363866.1"/>
    <property type="molecule type" value="Genomic_DNA"/>
</dbReference>
<name>A0A7W8JY41_9DEIO</name>
<evidence type="ECO:0000313" key="2">
    <source>
        <dbReference type="Proteomes" id="UP000552709"/>
    </source>
</evidence>
<accession>A0A7W8JY41</accession>
<comment type="caution">
    <text evidence="1">The sequence shown here is derived from an EMBL/GenBank/DDBJ whole genome shotgun (WGS) entry which is preliminary data.</text>
</comment>